<dbReference type="AlphaFoldDB" id="A0A0P4W076"/>
<evidence type="ECO:0000256" key="4">
    <source>
        <dbReference type="ARBA" id="ARBA00023136"/>
    </source>
</evidence>
<protein>
    <submittedName>
        <fullName evidence="8">Uncharacterized protein</fullName>
    </submittedName>
</protein>
<dbReference type="InterPro" id="IPR012858">
    <property type="entry name" value="DC_STAMP-like"/>
</dbReference>
<comment type="subcellular location">
    <subcellularLocation>
        <location evidence="1">Membrane</location>
        <topology evidence="1">Multi-pass membrane protein</topology>
    </subcellularLocation>
</comment>
<dbReference type="Pfam" id="PF07782">
    <property type="entry name" value="DC_STAMP"/>
    <property type="match status" value="1"/>
</dbReference>
<keyword evidence="4 5" id="KW-0472">Membrane</keyword>
<feature type="transmembrane region" description="Helical" evidence="5">
    <location>
        <begin position="423"/>
        <end position="442"/>
    </location>
</feature>
<feature type="domain" description="E3 ubiquitin-protein ligase DCST1-like C-terminal" evidence="7">
    <location>
        <begin position="1014"/>
        <end position="1054"/>
    </location>
</feature>
<dbReference type="Gene3D" id="2.60.40.10">
    <property type="entry name" value="Immunoglobulins"/>
    <property type="match status" value="1"/>
</dbReference>
<dbReference type="GO" id="GO:0016020">
    <property type="term" value="C:membrane"/>
    <property type="evidence" value="ECO:0007669"/>
    <property type="project" value="UniProtKB-SubCell"/>
</dbReference>
<evidence type="ECO:0000256" key="5">
    <source>
        <dbReference type="SAM" id="Phobius"/>
    </source>
</evidence>
<feature type="transmembrane region" description="Helical" evidence="5">
    <location>
        <begin position="398"/>
        <end position="417"/>
    </location>
</feature>
<evidence type="ECO:0000256" key="3">
    <source>
        <dbReference type="ARBA" id="ARBA00022989"/>
    </source>
</evidence>
<name>A0A0P4W076_SCYOL</name>
<keyword evidence="3 5" id="KW-1133">Transmembrane helix</keyword>
<sequence length="1075" mass="123511">MQDSILLKSCEILWVRTFCISVSQYTNSSTMSFTMLQVNRVCSLECEGAVMLAAACLLLEVISTASLPVPLSERGRLHGHHYLSDAGYAEREQPKELVVGRCKLHLWPRDSVWRLEEGEEVTMTVEMVGNCEDDIMLTVQSKEGGKSQQVIPAGSSGTVWKSGRAQLARQGEKLHVYLATQEQKIILTKLVEVDFPPRITMLTALPYQGRSLFMYFMYLLIQRQKELITGKSMSPLLGWDMGESVSVRVRVEGNPKPRILWRVKKTDINPGESLGHKYEALNETRITSTQSVYELQLRQVTLKMAQDGLKLIARNKLQQKVLPISVPVNMFSVASQRQLASAVTKSLSLVVLMYAAMFVIHAINRVYNHVARIAREQWDGVIYHRVTMWLPLRTVNRVFQPLVGLCISLALMAYFNIQGQFLRLLQVLFMVLFVTLVSYMYGSYTRVRAAFWMTALGMLSHMGIFLLAASTTEVVVHASYGVTTNLVQLGLQVQCVSQIHVSMFRESVLAYLNPVTKKPSDYAEVMLVKERDMKMAQEAMKLKADSTLNDATGEKFGEQRISEQKNRAVDRAYEVERFAKVRKESRGGRKGKTKMKKKFVFKNLNVCQELGSNILIQCLTNKKKVYRKCVGNYPLIFRWLGKLICGAIGKSINCVSMYKDTEKKLKCNPPMDVEEVAQGLLLLHDGPTMFYGDASPRDLQQMYSKPVNIKFARDKTRQDAETITKRLEDAKACMSAVYTAVVIYLVVYSTNKVIGDMIKYDQSLSWENVYIGEYFRKIDRKRGRLGLPRLLPLKRQEKRIYIESMFSTKPKKEEKEELKLRVTFCVAVQILTAIAFLIDYFVFTVTIYEVVRENLTYSVHIDDYLKVHAPGDSFLSSLMNLVFEKINVDNQVLKTFRMDKCNPKVHFPNLALYTKHEALLLFLFLLTFVLRCPDRLKHVILRFYYPNRERKRQIKLYSNILFTREKFVQLAVKRMVWVRAHGKLTKLQDPQWQDLLLRQFRSLSFVLRFFFQAKCAICETKGTKRYVMCKGPACTMVYCRPCWELLGARCLSCTLVITQELLEKFAADEQGLFEK</sequence>
<feature type="transmembrane region" description="Helical" evidence="5">
    <location>
        <begin position="347"/>
        <end position="367"/>
    </location>
</feature>
<evidence type="ECO:0000313" key="8">
    <source>
        <dbReference type="EMBL" id="JAI58124.1"/>
    </source>
</evidence>
<dbReference type="PANTHER" id="PTHR21041">
    <property type="entry name" value="DENDRITIC CELL-SPECIFIC TRANSMEMBRANE PROTEIN"/>
    <property type="match status" value="1"/>
</dbReference>
<feature type="transmembrane region" description="Helical" evidence="5">
    <location>
        <begin position="449"/>
        <end position="469"/>
    </location>
</feature>
<dbReference type="Pfam" id="PF26037">
    <property type="entry name" value="zf-RING_DCST1_C"/>
    <property type="match status" value="1"/>
</dbReference>
<organism evidence="8">
    <name type="scientific">Scylla olivacea</name>
    <name type="common">Orange mud crab</name>
    <name type="synonym">Cancer olivacea</name>
    <dbReference type="NCBI Taxonomy" id="85551"/>
    <lineage>
        <taxon>Eukaryota</taxon>
        <taxon>Metazoa</taxon>
        <taxon>Ecdysozoa</taxon>
        <taxon>Arthropoda</taxon>
        <taxon>Crustacea</taxon>
        <taxon>Multicrustacea</taxon>
        <taxon>Malacostraca</taxon>
        <taxon>Eumalacostraca</taxon>
        <taxon>Eucarida</taxon>
        <taxon>Decapoda</taxon>
        <taxon>Pleocyemata</taxon>
        <taxon>Brachyura</taxon>
        <taxon>Eubrachyura</taxon>
        <taxon>Portunoidea</taxon>
        <taxon>Portunidae</taxon>
        <taxon>Portuninae</taxon>
        <taxon>Scylla</taxon>
    </lineage>
</organism>
<dbReference type="InterPro" id="IPR013783">
    <property type="entry name" value="Ig-like_fold"/>
</dbReference>
<feature type="domain" description="Dendritic cell-specific transmembrane protein-like" evidence="6">
    <location>
        <begin position="767"/>
        <end position="957"/>
    </location>
</feature>
<dbReference type="InterPro" id="IPR058842">
    <property type="entry name" value="DCST1_C"/>
</dbReference>
<evidence type="ECO:0000256" key="1">
    <source>
        <dbReference type="ARBA" id="ARBA00004141"/>
    </source>
</evidence>
<reference evidence="8" key="1">
    <citation type="submission" date="2015-09" db="EMBL/GenBank/DDBJ databases">
        <title>Scylla olivacea transcriptome.</title>
        <authorList>
            <person name="Ikhwanuddin M."/>
        </authorList>
    </citation>
    <scope>NUCLEOTIDE SEQUENCE</scope>
</reference>
<keyword evidence="2 5" id="KW-0812">Transmembrane</keyword>
<accession>A0A0P4W076</accession>
<dbReference type="InterPro" id="IPR051856">
    <property type="entry name" value="CSR-E3_Ligase_Protein"/>
</dbReference>
<proteinExistence type="predicted"/>
<evidence type="ECO:0000259" key="6">
    <source>
        <dbReference type="Pfam" id="PF07782"/>
    </source>
</evidence>
<dbReference type="EMBL" id="GDRN01103172">
    <property type="protein sequence ID" value="JAI58124.1"/>
    <property type="molecule type" value="Transcribed_RNA"/>
</dbReference>
<evidence type="ECO:0000259" key="7">
    <source>
        <dbReference type="Pfam" id="PF26037"/>
    </source>
</evidence>
<evidence type="ECO:0000256" key="2">
    <source>
        <dbReference type="ARBA" id="ARBA00022692"/>
    </source>
</evidence>
<dbReference type="PANTHER" id="PTHR21041:SF17">
    <property type="entry name" value="E3 UBIQUITIN-PROTEIN LIGASE DCST1"/>
    <property type="match status" value="1"/>
</dbReference>